<evidence type="ECO:0000256" key="8">
    <source>
        <dbReference type="SAM" id="Phobius"/>
    </source>
</evidence>
<keyword evidence="10" id="KW-1185">Reference proteome</keyword>
<feature type="transmembrane region" description="Helical" evidence="8">
    <location>
        <begin position="304"/>
        <end position="337"/>
    </location>
</feature>
<proteinExistence type="inferred from homology"/>
<dbReference type="OrthoDB" id="5792512at2"/>
<keyword evidence="5 8" id="KW-0812">Transmembrane</keyword>
<accession>A0A2U8WUU0</accession>
<dbReference type="InterPro" id="IPR002549">
    <property type="entry name" value="AI-2E-like"/>
</dbReference>
<dbReference type="KEGG" id="mtea:DK419_16825"/>
<comment type="subcellular location">
    <subcellularLocation>
        <location evidence="1">Cell membrane</location>
        <topology evidence="1">Multi-pass membrane protein</topology>
    </subcellularLocation>
</comment>
<feature type="transmembrane region" description="Helical" evidence="8">
    <location>
        <begin position="149"/>
        <end position="169"/>
    </location>
</feature>
<evidence type="ECO:0000313" key="10">
    <source>
        <dbReference type="Proteomes" id="UP000245444"/>
    </source>
</evidence>
<feature type="transmembrane region" description="Helical" evidence="8">
    <location>
        <begin position="83"/>
        <end position="101"/>
    </location>
</feature>
<dbReference type="GO" id="GO:0005886">
    <property type="term" value="C:plasma membrane"/>
    <property type="evidence" value="ECO:0007669"/>
    <property type="project" value="UniProtKB-SubCell"/>
</dbReference>
<reference evidence="9 10" key="1">
    <citation type="submission" date="2018-05" db="EMBL/GenBank/DDBJ databases">
        <title>Complete Genome Sequence of Methylobacterium sp. 17Sr1-28.</title>
        <authorList>
            <person name="Srinivasan S."/>
        </authorList>
    </citation>
    <scope>NUCLEOTIDE SEQUENCE [LARGE SCALE GENOMIC DNA]</scope>
    <source>
        <strain evidence="9 10">17Sr1-28</strain>
    </source>
</reference>
<name>A0A2U8WUU0_9HYPH</name>
<evidence type="ECO:0000256" key="6">
    <source>
        <dbReference type="ARBA" id="ARBA00022989"/>
    </source>
</evidence>
<dbReference type="Proteomes" id="UP000245444">
    <property type="component" value="Chromosome"/>
</dbReference>
<feature type="transmembrane region" description="Helical" evidence="8">
    <location>
        <begin position="54"/>
        <end position="76"/>
    </location>
</feature>
<keyword evidence="4" id="KW-1003">Cell membrane</keyword>
<dbReference type="PANTHER" id="PTHR21716">
    <property type="entry name" value="TRANSMEMBRANE PROTEIN"/>
    <property type="match status" value="1"/>
</dbReference>
<dbReference type="AlphaFoldDB" id="A0A2U8WUU0"/>
<protein>
    <submittedName>
        <fullName evidence="9">AI-2E family transporter</fullName>
    </submittedName>
</protein>
<organism evidence="9 10">
    <name type="scientific">Methylobacterium terrae</name>
    <dbReference type="NCBI Taxonomy" id="2202827"/>
    <lineage>
        <taxon>Bacteria</taxon>
        <taxon>Pseudomonadati</taxon>
        <taxon>Pseudomonadota</taxon>
        <taxon>Alphaproteobacteria</taxon>
        <taxon>Hyphomicrobiales</taxon>
        <taxon>Methylobacteriaceae</taxon>
        <taxon>Methylobacterium</taxon>
    </lineage>
</organism>
<comment type="similarity">
    <text evidence="2">Belongs to the autoinducer-2 exporter (AI-2E) (TC 2.A.86) family.</text>
</comment>
<sequence length="394" mass="41790">MQRRAALTLAVLAVLVFLLYQLRDVLLPFVAGAALAYALDPVADRLERLGLGRLTATLIILAVFVCGLILALILVVPLAANQVAALVASLPAMIAKLQAIIAERAGPLIERVGGASALQDLQSSVSNLMGQAVAWILAFLRSLWSGSQAIVGIVSLLVVTPVVAFYLLVDWDRMIATLDRWVPPRHRDTARMLARDIDGAITAFIRGQSLVCLILGTFYAVGLWLVGLNFGVLIGLMAGFLTFIPYVGSLTGFLLSTGVALVQFWPDWVSVLLTVGVFLVGQFLEGNVLQPKLVGDAVRLHPVWLMFALLAFGSLFGFLGLLLAVPVAAALGVVARFAVKRYLESRLYHDGTPILGADATVVVAEPVVAKPVVAKPVDAKPAVANAAPPAISKP</sequence>
<keyword evidence="7 8" id="KW-0472">Membrane</keyword>
<feature type="transmembrane region" description="Helical" evidence="8">
    <location>
        <begin position="233"/>
        <end position="255"/>
    </location>
</feature>
<keyword evidence="3" id="KW-0813">Transport</keyword>
<evidence type="ECO:0000256" key="4">
    <source>
        <dbReference type="ARBA" id="ARBA00022475"/>
    </source>
</evidence>
<evidence type="ECO:0000256" key="7">
    <source>
        <dbReference type="ARBA" id="ARBA00023136"/>
    </source>
</evidence>
<dbReference type="GO" id="GO:0055085">
    <property type="term" value="P:transmembrane transport"/>
    <property type="evidence" value="ECO:0007669"/>
    <property type="project" value="TreeGrafter"/>
</dbReference>
<evidence type="ECO:0000256" key="3">
    <source>
        <dbReference type="ARBA" id="ARBA00022448"/>
    </source>
</evidence>
<evidence type="ECO:0000256" key="2">
    <source>
        <dbReference type="ARBA" id="ARBA00009773"/>
    </source>
</evidence>
<keyword evidence="6 8" id="KW-1133">Transmembrane helix</keyword>
<dbReference type="EMBL" id="CP029553">
    <property type="protein sequence ID" value="AWN50095.1"/>
    <property type="molecule type" value="Genomic_DNA"/>
</dbReference>
<feature type="transmembrane region" description="Helical" evidence="8">
    <location>
        <begin position="210"/>
        <end position="227"/>
    </location>
</feature>
<gene>
    <name evidence="9" type="ORF">DK419_16825</name>
</gene>
<dbReference type="Pfam" id="PF01594">
    <property type="entry name" value="AI-2E_transport"/>
    <property type="match status" value="1"/>
</dbReference>
<evidence type="ECO:0000313" key="9">
    <source>
        <dbReference type="EMBL" id="AWN50095.1"/>
    </source>
</evidence>
<feature type="transmembrane region" description="Helical" evidence="8">
    <location>
        <begin position="267"/>
        <end position="284"/>
    </location>
</feature>
<dbReference type="PANTHER" id="PTHR21716:SF53">
    <property type="entry name" value="PERMEASE PERM-RELATED"/>
    <property type="match status" value="1"/>
</dbReference>
<evidence type="ECO:0000256" key="5">
    <source>
        <dbReference type="ARBA" id="ARBA00022692"/>
    </source>
</evidence>
<evidence type="ECO:0000256" key="1">
    <source>
        <dbReference type="ARBA" id="ARBA00004651"/>
    </source>
</evidence>